<reference evidence="2" key="1">
    <citation type="journal article" date="2017" name="Nature">
        <title>The genome of Chenopodium quinoa.</title>
        <authorList>
            <person name="Jarvis D.E."/>
            <person name="Ho Y.S."/>
            <person name="Lightfoot D.J."/>
            <person name="Schmoeckel S.M."/>
            <person name="Li B."/>
            <person name="Borm T.J.A."/>
            <person name="Ohyanagi H."/>
            <person name="Mineta K."/>
            <person name="Michell C.T."/>
            <person name="Saber N."/>
            <person name="Kharbatia N.M."/>
            <person name="Rupper R.R."/>
            <person name="Sharp A.R."/>
            <person name="Dally N."/>
            <person name="Boughton B.A."/>
            <person name="Woo Y.H."/>
            <person name="Gao G."/>
            <person name="Schijlen E.G.W.M."/>
            <person name="Guo X."/>
            <person name="Momin A.A."/>
            <person name="Negrao S."/>
            <person name="Al-Babili S."/>
            <person name="Gehring C."/>
            <person name="Roessner U."/>
            <person name="Jung C."/>
            <person name="Murphy K."/>
            <person name="Arold S.T."/>
            <person name="Gojobori T."/>
            <person name="van der Linden C.G."/>
            <person name="van Loo E.N."/>
            <person name="Jellen E.N."/>
            <person name="Maughan P.J."/>
            <person name="Tester M."/>
        </authorList>
    </citation>
    <scope>NUCLEOTIDE SEQUENCE [LARGE SCALE GENOMIC DNA]</scope>
    <source>
        <strain evidence="2">cv. PI 614886</strain>
    </source>
</reference>
<keyword evidence="3" id="KW-1185">Reference proteome</keyword>
<protein>
    <recommendedName>
        <fullName evidence="1">Retroviral polymerase SH3-like domain-containing protein</fullName>
    </recommendedName>
</protein>
<evidence type="ECO:0000313" key="3">
    <source>
        <dbReference type="Proteomes" id="UP000596660"/>
    </source>
</evidence>
<dbReference type="EnsemblPlants" id="AUR62032499-RA">
    <property type="protein sequence ID" value="AUR62032499-RA:cds"/>
    <property type="gene ID" value="AUR62032499"/>
</dbReference>
<sequence length="308" mass="33720">MLDWETMNSIFVSWISRAIDAKLEAFIPYFDNAKKLWDYLEKSPLTAVNVGIALAMLRQTTSGNIGPCISSLSSRRAFCGIANGKAQKEKDEAHVFALPNDRLSISSVPRIDKSKLSCSHCKRSGYDNSRSNLCSATSAAPTARTPAELARTTAASDHGSAMVRAHAVGSNLGSGDISSASQQENGGGISSLSNFQLEHVRILLNMINHHQQDKMIGWKLYDLETDDIFVSRDVKFFENEFRFSNVQESSVSTTTPHAIADEREFSTNIEVDADFLDDLENVLHLGEVALEPATPDSAIYALLPQSTT</sequence>
<feature type="domain" description="Retroviral polymerase SH3-like" evidence="1">
    <location>
        <begin position="217"/>
        <end position="246"/>
    </location>
</feature>
<dbReference type="AlphaFoldDB" id="A0A803MMJ8"/>
<proteinExistence type="predicted"/>
<organism evidence="2 3">
    <name type="scientific">Chenopodium quinoa</name>
    <name type="common">Quinoa</name>
    <dbReference type="NCBI Taxonomy" id="63459"/>
    <lineage>
        <taxon>Eukaryota</taxon>
        <taxon>Viridiplantae</taxon>
        <taxon>Streptophyta</taxon>
        <taxon>Embryophyta</taxon>
        <taxon>Tracheophyta</taxon>
        <taxon>Spermatophyta</taxon>
        <taxon>Magnoliopsida</taxon>
        <taxon>eudicotyledons</taxon>
        <taxon>Gunneridae</taxon>
        <taxon>Pentapetalae</taxon>
        <taxon>Caryophyllales</taxon>
        <taxon>Chenopodiaceae</taxon>
        <taxon>Chenopodioideae</taxon>
        <taxon>Atripliceae</taxon>
        <taxon>Chenopodium</taxon>
    </lineage>
</organism>
<evidence type="ECO:0000313" key="2">
    <source>
        <dbReference type="EnsemblPlants" id="AUR62032499-RA:cds"/>
    </source>
</evidence>
<dbReference type="InterPro" id="IPR057670">
    <property type="entry name" value="SH3_retrovirus"/>
</dbReference>
<name>A0A803MMJ8_CHEQI</name>
<accession>A0A803MMJ8</accession>
<dbReference type="Pfam" id="PF25597">
    <property type="entry name" value="SH3_retrovirus"/>
    <property type="match status" value="1"/>
</dbReference>
<dbReference type="Proteomes" id="UP000596660">
    <property type="component" value="Unplaced"/>
</dbReference>
<evidence type="ECO:0000259" key="1">
    <source>
        <dbReference type="Pfam" id="PF25597"/>
    </source>
</evidence>
<reference evidence="2" key="2">
    <citation type="submission" date="2021-03" db="UniProtKB">
        <authorList>
            <consortium name="EnsemblPlants"/>
        </authorList>
    </citation>
    <scope>IDENTIFICATION</scope>
</reference>
<dbReference type="Gramene" id="AUR62032499-RA">
    <property type="protein sequence ID" value="AUR62032499-RA:cds"/>
    <property type="gene ID" value="AUR62032499"/>
</dbReference>